<protein>
    <submittedName>
        <fullName evidence="2">Uncharacterized protein</fullName>
    </submittedName>
</protein>
<evidence type="ECO:0000313" key="2">
    <source>
        <dbReference type="EMBL" id="ONK69897.1"/>
    </source>
</evidence>
<gene>
    <name evidence="2" type="ORF">A4U43_C05F27990</name>
</gene>
<dbReference type="Gramene" id="ONK69897">
    <property type="protein sequence ID" value="ONK69897"/>
    <property type="gene ID" value="A4U43_C05F27990"/>
</dbReference>
<accession>A0A5P1EXI8</accession>
<keyword evidence="3" id="KW-1185">Reference proteome</keyword>
<evidence type="ECO:0000313" key="3">
    <source>
        <dbReference type="Proteomes" id="UP000243459"/>
    </source>
</evidence>
<organism evidence="2 3">
    <name type="scientific">Asparagus officinalis</name>
    <name type="common">Garden asparagus</name>
    <dbReference type="NCBI Taxonomy" id="4686"/>
    <lineage>
        <taxon>Eukaryota</taxon>
        <taxon>Viridiplantae</taxon>
        <taxon>Streptophyta</taxon>
        <taxon>Embryophyta</taxon>
        <taxon>Tracheophyta</taxon>
        <taxon>Spermatophyta</taxon>
        <taxon>Magnoliopsida</taxon>
        <taxon>Liliopsida</taxon>
        <taxon>Asparagales</taxon>
        <taxon>Asparagaceae</taxon>
        <taxon>Asparagoideae</taxon>
        <taxon>Asparagus</taxon>
    </lineage>
</organism>
<dbReference type="EMBL" id="CM007385">
    <property type="protein sequence ID" value="ONK69897.1"/>
    <property type="molecule type" value="Genomic_DNA"/>
</dbReference>
<name>A0A5P1EXI8_ASPOF</name>
<dbReference type="AlphaFoldDB" id="A0A5P1EXI8"/>
<proteinExistence type="predicted"/>
<feature type="compositionally biased region" description="Basic and acidic residues" evidence="1">
    <location>
        <begin position="48"/>
        <end position="116"/>
    </location>
</feature>
<dbReference type="Proteomes" id="UP000243459">
    <property type="component" value="Chromosome 5"/>
</dbReference>
<sequence length="116" mass="12621">MPQTSSSQTPWRSAGTRKQLVSVSVSLFGQWGGLRRGGGGVARRRASGRGEKFSAEKGGCGRHEDGGRGAVEEEKWLDGGEGRGSARVERRRRGEGEGRGRRGRPGEEEGSRERRR</sequence>
<feature type="region of interest" description="Disordered" evidence="1">
    <location>
        <begin position="31"/>
        <end position="116"/>
    </location>
</feature>
<reference evidence="3" key="1">
    <citation type="journal article" date="2017" name="Nat. Commun.">
        <title>The asparagus genome sheds light on the origin and evolution of a young Y chromosome.</title>
        <authorList>
            <person name="Harkess A."/>
            <person name="Zhou J."/>
            <person name="Xu C."/>
            <person name="Bowers J.E."/>
            <person name="Van der Hulst R."/>
            <person name="Ayyampalayam S."/>
            <person name="Mercati F."/>
            <person name="Riccardi P."/>
            <person name="McKain M.R."/>
            <person name="Kakrana A."/>
            <person name="Tang H."/>
            <person name="Ray J."/>
            <person name="Groenendijk J."/>
            <person name="Arikit S."/>
            <person name="Mathioni S.M."/>
            <person name="Nakano M."/>
            <person name="Shan H."/>
            <person name="Telgmann-Rauber A."/>
            <person name="Kanno A."/>
            <person name="Yue Z."/>
            <person name="Chen H."/>
            <person name="Li W."/>
            <person name="Chen Y."/>
            <person name="Xu X."/>
            <person name="Zhang Y."/>
            <person name="Luo S."/>
            <person name="Chen H."/>
            <person name="Gao J."/>
            <person name="Mao Z."/>
            <person name="Pires J.C."/>
            <person name="Luo M."/>
            <person name="Kudrna D."/>
            <person name="Wing R.A."/>
            <person name="Meyers B.C."/>
            <person name="Yi K."/>
            <person name="Kong H."/>
            <person name="Lavrijsen P."/>
            <person name="Sunseri F."/>
            <person name="Falavigna A."/>
            <person name="Ye Y."/>
            <person name="Leebens-Mack J.H."/>
            <person name="Chen G."/>
        </authorList>
    </citation>
    <scope>NUCLEOTIDE SEQUENCE [LARGE SCALE GENOMIC DNA]</scope>
    <source>
        <strain evidence="3">cv. DH0086</strain>
    </source>
</reference>
<feature type="compositionally biased region" description="Gly residues" evidence="1">
    <location>
        <begin position="31"/>
        <end position="41"/>
    </location>
</feature>
<evidence type="ECO:0000256" key="1">
    <source>
        <dbReference type="SAM" id="MobiDB-lite"/>
    </source>
</evidence>